<comment type="caution">
    <text evidence="1">The sequence shown here is derived from an EMBL/GenBank/DDBJ whole genome shotgun (WGS) entry which is preliminary data.</text>
</comment>
<reference evidence="1 2" key="1">
    <citation type="submission" date="2019-06" db="EMBL/GenBank/DDBJ databases">
        <title>Draft genomes of female and male turbot (Scophthalmus maximus).</title>
        <authorList>
            <person name="Xu H."/>
            <person name="Xu X.-W."/>
            <person name="Shao C."/>
            <person name="Chen S."/>
        </authorList>
    </citation>
    <scope>NUCLEOTIDE SEQUENCE [LARGE SCALE GENOMIC DNA]</scope>
    <source>
        <strain evidence="1">Ysfricsl-2016a</strain>
        <tissue evidence="1">Blood</tissue>
    </source>
</reference>
<evidence type="ECO:0000313" key="1">
    <source>
        <dbReference type="EMBL" id="KAF0031130.1"/>
    </source>
</evidence>
<accession>A0A6A4SGW6</accession>
<protein>
    <submittedName>
        <fullName evidence="1">Uncharacterized protein</fullName>
    </submittedName>
</protein>
<gene>
    <name evidence="1" type="ORF">F2P81_015685</name>
</gene>
<dbReference type="AlphaFoldDB" id="A0A6A4SGW6"/>
<sequence>MQRAKERDGKEKRTEKKRAREDLLWKMLIETYHAKTGANSQMKVGNHDESELDEYLDPCRQQLHLQTGKWTDSEALTELPIWNLASRLSHITGVVKKRHDIGNISEAKSDCASTFSLSTM</sequence>
<evidence type="ECO:0000313" key="2">
    <source>
        <dbReference type="Proteomes" id="UP000438429"/>
    </source>
</evidence>
<dbReference type="Proteomes" id="UP000438429">
    <property type="component" value="Unassembled WGS sequence"/>
</dbReference>
<organism evidence="1 2">
    <name type="scientific">Scophthalmus maximus</name>
    <name type="common">Turbot</name>
    <name type="synonym">Psetta maxima</name>
    <dbReference type="NCBI Taxonomy" id="52904"/>
    <lineage>
        <taxon>Eukaryota</taxon>
        <taxon>Metazoa</taxon>
        <taxon>Chordata</taxon>
        <taxon>Craniata</taxon>
        <taxon>Vertebrata</taxon>
        <taxon>Euteleostomi</taxon>
        <taxon>Actinopterygii</taxon>
        <taxon>Neopterygii</taxon>
        <taxon>Teleostei</taxon>
        <taxon>Neoteleostei</taxon>
        <taxon>Acanthomorphata</taxon>
        <taxon>Carangaria</taxon>
        <taxon>Pleuronectiformes</taxon>
        <taxon>Pleuronectoidei</taxon>
        <taxon>Scophthalmidae</taxon>
        <taxon>Scophthalmus</taxon>
    </lineage>
</organism>
<proteinExistence type="predicted"/>
<name>A0A6A4SGW6_SCOMX</name>
<dbReference type="EMBL" id="VEVO01000014">
    <property type="protein sequence ID" value="KAF0031130.1"/>
    <property type="molecule type" value="Genomic_DNA"/>
</dbReference>